<dbReference type="AlphaFoldDB" id="A0A1I3VTE4"/>
<dbReference type="Gene3D" id="1.10.10.10">
    <property type="entry name" value="Winged helix-like DNA-binding domain superfamily/Winged helix DNA-binding domain"/>
    <property type="match status" value="1"/>
</dbReference>
<evidence type="ECO:0000256" key="2">
    <source>
        <dbReference type="ARBA" id="ARBA00023015"/>
    </source>
</evidence>
<evidence type="ECO:0000313" key="8">
    <source>
        <dbReference type="EMBL" id="SFJ98193.1"/>
    </source>
</evidence>
<dbReference type="GO" id="GO:0016987">
    <property type="term" value="F:sigma factor activity"/>
    <property type="evidence" value="ECO:0007669"/>
    <property type="project" value="UniProtKB-KW"/>
</dbReference>
<dbReference type="EMBL" id="FOSN01000001">
    <property type="protein sequence ID" value="SFJ98193.1"/>
    <property type="molecule type" value="Genomic_DNA"/>
</dbReference>
<protein>
    <submittedName>
        <fullName evidence="8">RNA polymerase sigma-70 factor, ECF subfamily</fullName>
    </submittedName>
</protein>
<dbReference type="STRING" id="1612308.SAMN05444581_10172"/>
<evidence type="ECO:0000313" key="9">
    <source>
        <dbReference type="Proteomes" id="UP000198755"/>
    </source>
</evidence>
<dbReference type="SUPFAM" id="SSF88946">
    <property type="entry name" value="Sigma2 domain of RNA polymerase sigma factors"/>
    <property type="match status" value="1"/>
</dbReference>
<comment type="similarity">
    <text evidence="1">Belongs to the sigma-70 factor family. ECF subfamily.</text>
</comment>
<keyword evidence="4" id="KW-0238">DNA-binding</keyword>
<dbReference type="Proteomes" id="UP000198755">
    <property type="component" value="Unassembled WGS sequence"/>
</dbReference>
<dbReference type="InterPro" id="IPR014284">
    <property type="entry name" value="RNA_pol_sigma-70_dom"/>
</dbReference>
<sequence>MAERLVAIGRSGDREAFAALFEYYAPRLKAYLLRAARDPSIADEVMQETMVMVWRKAAQYDPAKASAATWIFTIARNLRIDAFRRGRRPEIDPSDPALVPEMDLPADQAIVRQEAESGLRKAMAALSETEQQLLQLAFYEDLSHSSIAARLGVPLGTVKSRIRMTFAKLRSSLEKSEDEGR</sequence>
<dbReference type="InterPro" id="IPR007630">
    <property type="entry name" value="RNA_pol_sigma70_r4"/>
</dbReference>
<dbReference type="Pfam" id="PF04545">
    <property type="entry name" value="Sigma70_r4"/>
    <property type="match status" value="1"/>
</dbReference>
<name>A0A1I3VTE4_9HYPH</name>
<organism evidence="8 9">
    <name type="scientific">Methylocapsa palsarum</name>
    <dbReference type="NCBI Taxonomy" id="1612308"/>
    <lineage>
        <taxon>Bacteria</taxon>
        <taxon>Pseudomonadati</taxon>
        <taxon>Pseudomonadota</taxon>
        <taxon>Alphaproteobacteria</taxon>
        <taxon>Hyphomicrobiales</taxon>
        <taxon>Beijerinckiaceae</taxon>
        <taxon>Methylocapsa</taxon>
    </lineage>
</organism>
<feature type="domain" description="RNA polymerase sigma-70 region 4" evidence="7">
    <location>
        <begin position="122"/>
        <end position="170"/>
    </location>
</feature>
<dbReference type="InterPro" id="IPR007627">
    <property type="entry name" value="RNA_pol_sigma70_r2"/>
</dbReference>
<evidence type="ECO:0000256" key="5">
    <source>
        <dbReference type="ARBA" id="ARBA00023163"/>
    </source>
</evidence>
<dbReference type="Gene3D" id="1.10.1740.10">
    <property type="match status" value="1"/>
</dbReference>
<proteinExistence type="inferred from homology"/>
<evidence type="ECO:0000256" key="3">
    <source>
        <dbReference type="ARBA" id="ARBA00023082"/>
    </source>
</evidence>
<gene>
    <name evidence="8" type="ORF">SAMN05444581_10172</name>
</gene>
<dbReference type="Pfam" id="PF04542">
    <property type="entry name" value="Sigma70_r2"/>
    <property type="match status" value="1"/>
</dbReference>
<keyword evidence="2" id="KW-0805">Transcription regulation</keyword>
<accession>A0A1I3VTE4</accession>
<dbReference type="PANTHER" id="PTHR43133:SF62">
    <property type="entry name" value="RNA POLYMERASE SIGMA FACTOR SIGZ"/>
    <property type="match status" value="1"/>
</dbReference>
<evidence type="ECO:0000259" key="6">
    <source>
        <dbReference type="Pfam" id="PF04542"/>
    </source>
</evidence>
<keyword evidence="5" id="KW-0804">Transcription</keyword>
<dbReference type="InterPro" id="IPR013324">
    <property type="entry name" value="RNA_pol_sigma_r3/r4-like"/>
</dbReference>
<dbReference type="CDD" id="cd06171">
    <property type="entry name" value="Sigma70_r4"/>
    <property type="match status" value="1"/>
</dbReference>
<dbReference type="InterPro" id="IPR013325">
    <property type="entry name" value="RNA_pol_sigma_r2"/>
</dbReference>
<evidence type="ECO:0000259" key="7">
    <source>
        <dbReference type="Pfam" id="PF04545"/>
    </source>
</evidence>
<dbReference type="InterPro" id="IPR036388">
    <property type="entry name" value="WH-like_DNA-bd_sf"/>
</dbReference>
<dbReference type="GO" id="GO:0003677">
    <property type="term" value="F:DNA binding"/>
    <property type="evidence" value="ECO:0007669"/>
    <property type="project" value="UniProtKB-KW"/>
</dbReference>
<evidence type="ECO:0000256" key="4">
    <source>
        <dbReference type="ARBA" id="ARBA00023125"/>
    </source>
</evidence>
<feature type="domain" description="RNA polymerase sigma-70 region 2" evidence="6">
    <location>
        <begin position="20"/>
        <end position="88"/>
    </location>
</feature>
<keyword evidence="3" id="KW-0731">Sigma factor</keyword>
<dbReference type="NCBIfam" id="TIGR02937">
    <property type="entry name" value="sigma70-ECF"/>
    <property type="match status" value="1"/>
</dbReference>
<dbReference type="RefSeq" id="WP_175492442.1">
    <property type="nucleotide sequence ID" value="NZ_FOSN01000001.1"/>
</dbReference>
<reference evidence="8 9" key="1">
    <citation type="submission" date="2016-10" db="EMBL/GenBank/DDBJ databases">
        <authorList>
            <person name="de Groot N.N."/>
        </authorList>
    </citation>
    <scope>NUCLEOTIDE SEQUENCE [LARGE SCALE GENOMIC DNA]</scope>
    <source>
        <strain evidence="8 9">NE2</strain>
    </source>
</reference>
<dbReference type="GO" id="GO:0006352">
    <property type="term" value="P:DNA-templated transcription initiation"/>
    <property type="evidence" value="ECO:0007669"/>
    <property type="project" value="InterPro"/>
</dbReference>
<dbReference type="PANTHER" id="PTHR43133">
    <property type="entry name" value="RNA POLYMERASE ECF-TYPE SIGMA FACTO"/>
    <property type="match status" value="1"/>
</dbReference>
<evidence type="ECO:0000256" key="1">
    <source>
        <dbReference type="ARBA" id="ARBA00010641"/>
    </source>
</evidence>
<dbReference type="InterPro" id="IPR039425">
    <property type="entry name" value="RNA_pol_sigma-70-like"/>
</dbReference>
<dbReference type="SUPFAM" id="SSF88659">
    <property type="entry name" value="Sigma3 and sigma4 domains of RNA polymerase sigma factors"/>
    <property type="match status" value="1"/>
</dbReference>
<keyword evidence="9" id="KW-1185">Reference proteome</keyword>